<proteinExistence type="predicted"/>
<evidence type="ECO:0000313" key="1">
    <source>
        <dbReference type="EMBL" id="CDW29288.1"/>
    </source>
</evidence>
<dbReference type="AlphaFoldDB" id="A0A0K2TTD7"/>
<protein>
    <submittedName>
        <fullName evidence="1">Uncharacterized protein</fullName>
    </submittedName>
</protein>
<reference evidence="1" key="1">
    <citation type="submission" date="2014-05" db="EMBL/GenBank/DDBJ databases">
        <authorList>
            <person name="Chronopoulou M."/>
        </authorList>
    </citation>
    <scope>NUCLEOTIDE SEQUENCE</scope>
    <source>
        <tissue evidence="1">Whole organism</tissue>
    </source>
</reference>
<name>A0A0K2TTD7_LEPSM</name>
<dbReference type="EMBL" id="HACA01011927">
    <property type="protein sequence ID" value="CDW29288.1"/>
    <property type="molecule type" value="Transcribed_RNA"/>
</dbReference>
<organism evidence="1">
    <name type="scientific">Lepeophtheirus salmonis</name>
    <name type="common">Salmon louse</name>
    <name type="synonym">Caligus salmonis</name>
    <dbReference type="NCBI Taxonomy" id="72036"/>
    <lineage>
        <taxon>Eukaryota</taxon>
        <taxon>Metazoa</taxon>
        <taxon>Ecdysozoa</taxon>
        <taxon>Arthropoda</taxon>
        <taxon>Crustacea</taxon>
        <taxon>Multicrustacea</taxon>
        <taxon>Hexanauplia</taxon>
        <taxon>Copepoda</taxon>
        <taxon>Siphonostomatoida</taxon>
        <taxon>Caligidae</taxon>
        <taxon>Lepeophtheirus</taxon>
    </lineage>
</organism>
<sequence length="62" mass="7409">MMEFFFHQPSLLYNSLDFCNYKLILKSLMVFGGCCNQPVRRDWTHNHIICSTIRIRKSIFGH</sequence>
<accession>A0A0K2TTD7</accession>